<dbReference type="EMBL" id="CAJVPW010011201">
    <property type="protein sequence ID" value="CAG8623175.1"/>
    <property type="molecule type" value="Genomic_DNA"/>
</dbReference>
<accession>A0ACA9N055</accession>
<organism evidence="1 2">
    <name type="scientific">Cetraspora pellucida</name>
    <dbReference type="NCBI Taxonomy" id="1433469"/>
    <lineage>
        <taxon>Eukaryota</taxon>
        <taxon>Fungi</taxon>
        <taxon>Fungi incertae sedis</taxon>
        <taxon>Mucoromycota</taxon>
        <taxon>Glomeromycotina</taxon>
        <taxon>Glomeromycetes</taxon>
        <taxon>Diversisporales</taxon>
        <taxon>Gigasporaceae</taxon>
        <taxon>Cetraspora</taxon>
    </lineage>
</organism>
<proteinExistence type="predicted"/>
<protein>
    <submittedName>
        <fullName evidence="1">11293_t:CDS:1</fullName>
    </submittedName>
</protein>
<dbReference type="Proteomes" id="UP000789366">
    <property type="component" value="Unassembled WGS sequence"/>
</dbReference>
<name>A0ACA9N055_9GLOM</name>
<evidence type="ECO:0000313" key="1">
    <source>
        <dbReference type="EMBL" id="CAG8623175.1"/>
    </source>
</evidence>
<reference evidence="1" key="1">
    <citation type="submission" date="2021-06" db="EMBL/GenBank/DDBJ databases">
        <authorList>
            <person name="Kallberg Y."/>
            <person name="Tangrot J."/>
            <person name="Rosling A."/>
        </authorList>
    </citation>
    <scope>NUCLEOTIDE SEQUENCE</scope>
    <source>
        <strain evidence="1">28 12/20/2015</strain>
    </source>
</reference>
<comment type="caution">
    <text evidence="1">The sequence shown here is derived from an EMBL/GenBank/DDBJ whole genome shotgun (WGS) entry which is preliminary data.</text>
</comment>
<sequence length="101" mass="12260">KPFQLTLRKLSKEIVEEICFLTVMAKADATMQYRVIWEKYKTRIYRPDLYNAISRFCHYSEPEKDDIEVLLKRLYEKKIKDLHWVFLVKIDPVTSSLTHFF</sequence>
<gene>
    <name evidence="1" type="ORF">SPELUC_LOCUS7943</name>
</gene>
<feature type="non-terminal residue" evidence="1">
    <location>
        <position position="1"/>
    </location>
</feature>
<keyword evidence="2" id="KW-1185">Reference proteome</keyword>
<evidence type="ECO:0000313" key="2">
    <source>
        <dbReference type="Proteomes" id="UP000789366"/>
    </source>
</evidence>